<dbReference type="GO" id="GO:0046872">
    <property type="term" value="F:metal ion binding"/>
    <property type="evidence" value="ECO:0007669"/>
    <property type="project" value="UniProtKB-KW"/>
</dbReference>
<accession>A0A7M3MGC7</accession>
<evidence type="ECO:0000256" key="2">
    <source>
        <dbReference type="ARBA" id="ARBA00022617"/>
    </source>
</evidence>
<dbReference type="SUPFAM" id="SSF48695">
    <property type="entry name" value="Multiheme cytochromes"/>
    <property type="match status" value="1"/>
</dbReference>
<evidence type="ECO:0000259" key="7">
    <source>
        <dbReference type="Pfam" id="PF14522"/>
    </source>
</evidence>
<keyword evidence="4" id="KW-0249">Electron transport</keyword>
<dbReference type="CDD" id="cd08168">
    <property type="entry name" value="Cytochrom_C3"/>
    <property type="match status" value="4"/>
</dbReference>
<dbReference type="OrthoDB" id="5427780at2"/>
<dbReference type="EMBL" id="QMIE01000004">
    <property type="protein sequence ID" value="TVM18309.1"/>
    <property type="molecule type" value="Genomic_DNA"/>
</dbReference>
<dbReference type="PANTHER" id="PTHR39425:SF1">
    <property type="entry name" value="CYTOCHROME C7-LIKE DOMAIN-CONTAINING PROTEIN"/>
    <property type="match status" value="1"/>
</dbReference>
<evidence type="ECO:0000256" key="1">
    <source>
        <dbReference type="ARBA" id="ARBA00022448"/>
    </source>
</evidence>
<evidence type="ECO:0000259" key="6">
    <source>
        <dbReference type="Pfam" id="PF02085"/>
    </source>
</evidence>
<dbReference type="InterPro" id="IPR054813">
    <property type="entry name" value="HmcA"/>
</dbReference>
<comment type="caution">
    <text evidence="8">The sequence shown here is derived from an EMBL/GenBank/DDBJ whole genome shotgun (WGS) entry which is preliminary data.</text>
</comment>
<evidence type="ECO:0000256" key="4">
    <source>
        <dbReference type="ARBA" id="ARBA00022982"/>
    </source>
</evidence>
<dbReference type="Pfam" id="PF14522">
    <property type="entry name" value="Cytochrome_C7"/>
    <property type="match status" value="1"/>
</dbReference>
<dbReference type="Gene3D" id="3.90.10.10">
    <property type="entry name" value="Cytochrome C3"/>
    <property type="match status" value="4"/>
</dbReference>
<evidence type="ECO:0000313" key="9">
    <source>
        <dbReference type="Proteomes" id="UP000448292"/>
    </source>
</evidence>
<keyword evidence="5" id="KW-0408">Iron</keyword>
<dbReference type="GO" id="GO:0009055">
    <property type="term" value="F:electron transfer activity"/>
    <property type="evidence" value="ECO:0007669"/>
    <property type="project" value="InterPro"/>
</dbReference>
<dbReference type="Proteomes" id="UP000448292">
    <property type="component" value="Unassembled WGS sequence"/>
</dbReference>
<keyword evidence="2" id="KW-0349">Heme</keyword>
<proteinExistence type="predicted"/>
<keyword evidence="3" id="KW-0479">Metal-binding</keyword>
<feature type="domain" description="Cytochrome c7-like" evidence="7">
    <location>
        <begin position="60"/>
        <end position="142"/>
    </location>
</feature>
<evidence type="ECO:0000313" key="8">
    <source>
        <dbReference type="EMBL" id="TVM18309.1"/>
    </source>
</evidence>
<evidence type="ECO:0000256" key="3">
    <source>
        <dbReference type="ARBA" id="ARBA00022723"/>
    </source>
</evidence>
<feature type="domain" description="Class III cytochrome C" evidence="6">
    <location>
        <begin position="301"/>
        <end position="375"/>
    </location>
</feature>
<keyword evidence="9" id="KW-1185">Reference proteome</keyword>
<name>A0A7M3MGC7_9BACT</name>
<gene>
    <name evidence="8" type="ORF">DPQ33_06025</name>
</gene>
<dbReference type="NCBIfam" id="NF045713">
    <property type="entry name" value="CxxCH_16_HmcA"/>
    <property type="match status" value="1"/>
</dbReference>
<dbReference type="GO" id="GO:0020037">
    <property type="term" value="F:heme binding"/>
    <property type="evidence" value="ECO:0007669"/>
    <property type="project" value="InterPro"/>
</dbReference>
<reference evidence="8 9" key="1">
    <citation type="submission" date="2018-06" db="EMBL/GenBank/DDBJ databases">
        <title>Complete genome of Desulfovibrio indonesiensis P37SLT.</title>
        <authorList>
            <person name="Crispim J.S."/>
            <person name="Vidigal P.M.P."/>
            <person name="Silva L.C.F."/>
            <person name="Laguardia C.N."/>
            <person name="Araujo L.C."/>
            <person name="Dias R.S."/>
            <person name="Sousa M.P."/>
            <person name="Paula S.O."/>
            <person name="Silva C."/>
        </authorList>
    </citation>
    <scope>NUCLEOTIDE SEQUENCE [LARGE SCALE GENOMIC DNA]</scope>
    <source>
        <strain evidence="8 9">P37SLT</strain>
    </source>
</reference>
<feature type="domain" description="Class III cytochrome C" evidence="6">
    <location>
        <begin position="177"/>
        <end position="253"/>
    </location>
</feature>
<keyword evidence="1" id="KW-0813">Transport</keyword>
<dbReference type="AlphaFoldDB" id="A0A7M3MGC7"/>
<dbReference type="Pfam" id="PF02085">
    <property type="entry name" value="Cytochrom_CIII"/>
    <property type="match status" value="3"/>
</dbReference>
<evidence type="ECO:0000256" key="5">
    <source>
        <dbReference type="ARBA" id="ARBA00023004"/>
    </source>
</evidence>
<dbReference type="PANTHER" id="PTHR39425">
    <property type="entry name" value="LIPOPROTEIN CYTOCHROME C"/>
    <property type="match status" value="1"/>
</dbReference>
<sequence length="571" mass="62782">MAHRKVVAGLSGFLVALAAVLVLGGDVMSKPAADENVTARADLIMITIAGQGELEMPASVFMHDKHTAALKEQDKDCSACHKTTTNESGEEVMSLKFMRTEDGSFEELKNIYHDGCISCHAEDRAAGVEKYGPQSGECRRCHVENPQVTAVRLDSGMDNALHYRHWGSDKIAKDAGEETNCGSCHHEWDEQAEKLVYKKFEEESCSYCHTDTPEEPVKTPRQLAFHQQCVVCHQTMSETQPEDVGPVDCAGCHSAEGQQKIEQKNETMQQRIGKLPRLPRKQPDAVLMTPPIPEDAQNRDMLEASAMPVAFNHLYHEETTDSCSSCHHKSVQACSECHTVQGSEKGDFIALEQAMHQVSSEYSCVGCHQQEQARPECAGCHAAMPTEPTPAADSCTTCHQPVESAEQAVSNDGIYVVAASGQTARLPKDKDAREALAKRMIERRPDTHKALAVGDIPETVTIGVLADEYKPSEMPHRKIVLKLLENMQDNQLASVFHETELTMCQGCHHNSPASKTPPRCASCHGEPFMEARAGRPGLKAAYHGQCMDCHTEMKLEKPANTDCVACHEKKE</sequence>
<dbReference type="InterPro" id="IPR029467">
    <property type="entry name" value="Cyt_c7-like"/>
</dbReference>
<protein>
    <submittedName>
        <fullName evidence="8">Cytochrome c class III</fullName>
    </submittedName>
</protein>
<dbReference type="RefSeq" id="WP_144302310.1">
    <property type="nucleotide sequence ID" value="NZ_QMIE01000004.1"/>
</dbReference>
<dbReference type="InterPro" id="IPR036280">
    <property type="entry name" value="Multihaem_cyt_sf"/>
</dbReference>
<dbReference type="InterPro" id="IPR020942">
    <property type="entry name" value="Cyt_c_III_dom"/>
</dbReference>
<feature type="domain" description="Class III cytochrome C" evidence="6">
    <location>
        <begin position="487"/>
        <end position="567"/>
    </location>
</feature>
<organism evidence="8 9">
    <name type="scientific">Oceanidesulfovibrio indonesiensis</name>
    <dbReference type="NCBI Taxonomy" id="54767"/>
    <lineage>
        <taxon>Bacteria</taxon>
        <taxon>Pseudomonadati</taxon>
        <taxon>Thermodesulfobacteriota</taxon>
        <taxon>Desulfovibrionia</taxon>
        <taxon>Desulfovibrionales</taxon>
        <taxon>Desulfovibrionaceae</taxon>
        <taxon>Oceanidesulfovibrio</taxon>
    </lineage>
</organism>